<dbReference type="InParanoid" id="C8X9S2"/>
<dbReference type="HOGENOM" id="CLU_2650678_0_0_11"/>
<gene>
    <name evidence="1" type="ordered locus">Namu_2890</name>
</gene>
<evidence type="ECO:0000313" key="1">
    <source>
        <dbReference type="EMBL" id="ACV79230.1"/>
    </source>
</evidence>
<dbReference type="RefSeq" id="WP_015748105.1">
    <property type="nucleotide sequence ID" value="NC_013235.1"/>
</dbReference>
<name>C8X9S2_NAKMY</name>
<sequence>MEITDGVLTAWTYSRIDPADDDRVRRIPRDEPYATMAFAPGAWMTFYAASMLDGRPVAADHLAAPSKPSDWAAASR</sequence>
<reference evidence="2" key="1">
    <citation type="submission" date="2009-09" db="EMBL/GenBank/DDBJ databases">
        <title>The complete genome of Nakamurella multipartita DSM 44233.</title>
        <authorList>
            <consortium name="US DOE Joint Genome Institute (JGI-PGF)"/>
            <person name="Lucas S."/>
            <person name="Copeland A."/>
            <person name="Lapidus A."/>
            <person name="Glavina del Rio T."/>
            <person name="Dalin E."/>
            <person name="Tice H."/>
            <person name="Bruce D."/>
            <person name="Goodwin L."/>
            <person name="Pitluck S."/>
            <person name="Kyrpides N."/>
            <person name="Mavromatis K."/>
            <person name="Ivanova N."/>
            <person name="Ovchinnikova G."/>
            <person name="Sims D."/>
            <person name="Meincke L."/>
            <person name="Brettin T."/>
            <person name="Detter J.C."/>
            <person name="Han C."/>
            <person name="Larimer F."/>
            <person name="Land M."/>
            <person name="Hauser L."/>
            <person name="Markowitz V."/>
            <person name="Cheng J.-F."/>
            <person name="Hugenholtz P."/>
            <person name="Woyke T."/>
            <person name="Wu D."/>
            <person name="Klenk H.-P."/>
            <person name="Eisen J.A."/>
        </authorList>
    </citation>
    <scope>NUCLEOTIDE SEQUENCE [LARGE SCALE GENOMIC DNA]</scope>
    <source>
        <strain evidence="2">ATCC 700099 / DSM 44233 / CIP 104796 / JCM 9543 / NBRC 105858 / Y-104</strain>
    </source>
</reference>
<dbReference type="Proteomes" id="UP000002218">
    <property type="component" value="Chromosome"/>
</dbReference>
<evidence type="ECO:0000313" key="2">
    <source>
        <dbReference type="Proteomes" id="UP000002218"/>
    </source>
</evidence>
<proteinExistence type="predicted"/>
<protein>
    <submittedName>
        <fullName evidence="1">Uncharacterized protein</fullName>
    </submittedName>
</protein>
<dbReference type="EMBL" id="CP001737">
    <property type="protein sequence ID" value="ACV79230.1"/>
    <property type="molecule type" value="Genomic_DNA"/>
</dbReference>
<dbReference type="KEGG" id="nml:Namu_2890"/>
<accession>C8X9S2</accession>
<keyword evidence="2" id="KW-1185">Reference proteome</keyword>
<dbReference type="AlphaFoldDB" id="C8X9S2"/>
<organism evidence="1 2">
    <name type="scientific">Nakamurella multipartita (strain ATCC 700099 / DSM 44233 / CIP 104796 / JCM 9543 / NBRC 105858 / Y-104)</name>
    <name type="common">Microsphaera multipartita</name>
    <dbReference type="NCBI Taxonomy" id="479431"/>
    <lineage>
        <taxon>Bacteria</taxon>
        <taxon>Bacillati</taxon>
        <taxon>Actinomycetota</taxon>
        <taxon>Actinomycetes</taxon>
        <taxon>Nakamurellales</taxon>
        <taxon>Nakamurellaceae</taxon>
        <taxon>Nakamurella</taxon>
    </lineage>
</organism>
<reference evidence="1 2" key="2">
    <citation type="journal article" date="2010" name="Stand. Genomic Sci.">
        <title>Complete genome sequence of Nakamurella multipartita type strain (Y-104).</title>
        <authorList>
            <person name="Tice H."/>
            <person name="Mayilraj S."/>
            <person name="Sims D."/>
            <person name="Lapidus A."/>
            <person name="Nolan M."/>
            <person name="Lucas S."/>
            <person name="Glavina Del Rio T."/>
            <person name="Copeland A."/>
            <person name="Cheng J.F."/>
            <person name="Meincke L."/>
            <person name="Bruce D."/>
            <person name="Goodwin L."/>
            <person name="Pitluck S."/>
            <person name="Ivanova N."/>
            <person name="Mavromatis K."/>
            <person name="Ovchinnikova G."/>
            <person name="Pati A."/>
            <person name="Chen A."/>
            <person name="Palaniappan K."/>
            <person name="Land M."/>
            <person name="Hauser L."/>
            <person name="Chang Y.J."/>
            <person name="Jeffries C.D."/>
            <person name="Detter J.C."/>
            <person name="Brettin T."/>
            <person name="Rohde M."/>
            <person name="Goker M."/>
            <person name="Bristow J."/>
            <person name="Eisen J.A."/>
            <person name="Markowitz V."/>
            <person name="Hugenholtz P."/>
            <person name="Kyrpides N.C."/>
            <person name="Klenk H.P."/>
            <person name="Chen F."/>
        </authorList>
    </citation>
    <scope>NUCLEOTIDE SEQUENCE [LARGE SCALE GENOMIC DNA]</scope>
    <source>
        <strain evidence="2">ATCC 700099 / DSM 44233 / CIP 104796 / JCM 9543 / NBRC 105858 / Y-104</strain>
    </source>
</reference>